<dbReference type="GO" id="GO:0008236">
    <property type="term" value="F:serine-type peptidase activity"/>
    <property type="evidence" value="ECO:0007669"/>
    <property type="project" value="InterPro"/>
</dbReference>
<feature type="domain" description="Phospholipase/carboxylesterase/thioesterase" evidence="4">
    <location>
        <begin position="7"/>
        <end position="100"/>
    </location>
</feature>
<evidence type="ECO:0000256" key="2">
    <source>
        <dbReference type="ARBA" id="ARBA00022801"/>
    </source>
</evidence>
<dbReference type="GO" id="GO:0008474">
    <property type="term" value="F:palmitoyl-(protein) hydrolase activity"/>
    <property type="evidence" value="ECO:0007669"/>
    <property type="project" value="TreeGrafter"/>
</dbReference>
<evidence type="ECO:0000259" key="4">
    <source>
        <dbReference type="Pfam" id="PF02230"/>
    </source>
</evidence>
<dbReference type="GO" id="GO:0052689">
    <property type="term" value="F:carboxylic ester hydrolase activity"/>
    <property type="evidence" value="ECO:0007669"/>
    <property type="project" value="TreeGrafter"/>
</dbReference>
<evidence type="ECO:0000313" key="5">
    <source>
        <dbReference type="EMBL" id="KUF86370.1"/>
    </source>
</evidence>
<protein>
    <recommendedName>
        <fullName evidence="7">Phospholipase/carboxylesterase/thioesterase domain-containing protein</fullName>
    </recommendedName>
</protein>
<reference evidence="5 6" key="1">
    <citation type="submission" date="2015-11" db="EMBL/GenBank/DDBJ databases">
        <title>Genomes and virulence difference between two physiological races of Phytophthora nicotianae.</title>
        <authorList>
            <person name="Liu H."/>
            <person name="Ma X."/>
            <person name="Yu H."/>
            <person name="Fang D."/>
            <person name="Li Y."/>
            <person name="Wang X."/>
            <person name="Wang W."/>
            <person name="Dong Y."/>
            <person name="Xiao B."/>
        </authorList>
    </citation>
    <scope>NUCLEOTIDE SEQUENCE [LARGE SCALE GENOMIC DNA]</scope>
    <source>
        <strain evidence="6">race 1</strain>
    </source>
</reference>
<dbReference type="InterPro" id="IPR029058">
    <property type="entry name" value="AB_hydrolase_fold"/>
</dbReference>
<dbReference type="PANTHER" id="PTHR10655">
    <property type="entry name" value="LYSOPHOSPHOLIPASE-RELATED"/>
    <property type="match status" value="1"/>
</dbReference>
<evidence type="ECO:0000259" key="3">
    <source>
        <dbReference type="Pfam" id="PF00326"/>
    </source>
</evidence>
<accession>A0A0W8CRS8</accession>
<comment type="caution">
    <text evidence="5">The sequence shown here is derived from an EMBL/GenBank/DDBJ whole genome shotgun (WGS) entry which is preliminary data.</text>
</comment>
<dbReference type="EMBL" id="LNFP01001424">
    <property type="protein sequence ID" value="KUF86370.1"/>
    <property type="molecule type" value="Genomic_DNA"/>
</dbReference>
<organism evidence="5 6">
    <name type="scientific">Phytophthora nicotianae</name>
    <name type="common">Potato buckeye rot agent</name>
    <name type="synonym">Phytophthora parasitica</name>
    <dbReference type="NCBI Taxonomy" id="4792"/>
    <lineage>
        <taxon>Eukaryota</taxon>
        <taxon>Sar</taxon>
        <taxon>Stramenopiles</taxon>
        <taxon>Oomycota</taxon>
        <taxon>Peronosporomycetes</taxon>
        <taxon>Peronosporales</taxon>
        <taxon>Peronosporaceae</taxon>
        <taxon>Phytophthora</taxon>
    </lineage>
</organism>
<proteinExistence type="inferred from homology"/>
<dbReference type="InterPro" id="IPR003140">
    <property type="entry name" value="PLipase/COase/thioEstase"/>
</dbReference>
<dbReference type="InterPro" id="IPR001375">
    <property type="entry name" value="Peptidase_S9_cat"/>
</dbReference>
<evidence type="ECO:0008006" key="7">
    <source>
        <dbReference type="Google" id="ProtNLM"/>
    </source>
</evidence>
<dbReference type="AlphaFoldDB" id="A0A0W8CRS8"/>
<dbReference type="SUPFAM" id="SSF53474">
    <property type="entry name" value="alpha/beta-Hydrolases"/>
    <property type="match status" value="1"/>
</dbReference>
<comment type="similarity">
    <text evidence="1">Belongs to the AB hydrolase superfamily. AB hydrolase 2 family.</text>
</comment>
<dbReference type="Proteomes" id="UP000054636">
    <property type="component" value="Unassembled WGS sequence"/>
</dbReference>
<sequence>MVVDKQNTVVYNSEKPSAVVFFLHGLGDTAHGWADMFRGVAEDMPHVKFVLPTAKPRPVTIANGREIPAWYDIEAFVGGAGYAAGIDQTRDALESMIAQEEFKFAPETADVPLLICHGNADSRARYEWALKSKQRLTDAGVKDITFHTYPNMDHTSSPQEIKDIRAWLGRVLPAISSKQEL</sequence>
<dbReference type="GO" id="GO:0006508">
    <property type="term" value="P:proteolysis"/>
    <property type="evidence" value="ECO:0007669"/>
    <property type="project" value="InterPro"/>
</dbReference>
<dbReference type="PANTHER" id="PTHR10655:SF17">
    <property type="entry name" value="LYSOPHOSPHOLIPASE-LIKE PROTEIN 1"/>
    <property type="match status" value="1"/>
</dbReference>
<evidence type="ECO:0000256" key="1">
    <source>
        <dbReference type="ARBA" id="ARBA00006499"/>
    </source>
</evidence>
<gene>
    <name evidence="5" type="ORF">AM588_10002052</name>
</gene>
<name>A0A0W8CRS8_PHYNI</name>
<feature type="domain" description="Peptidase S9 prolyl oligopeptidase catalytic" evidence="3">
    <location>
        <begin position="108"/>
        <end position="171"/>
    </location>
</feature>
<dbReference type="Gene3D" id="3.40.50.1820">
    <property type="entry name" value="alpha/beta hydrolase"/>
    <property type="match status" value="2"/>
</dbReference>
<keyword evidence="2" id="KW-0378">Hydrolase</keyword>
<dbReference type="InterPro" id="IPR050565">
    <property type="entry name" value="LYPA1-2/EST-like"/>
</dbReference>
<dbReference type="GO" id="GO:0005737">
    <property type="term" value="C:cytoplasm"/>
    <property type="evidence" value="ECO:0007669"/>
    <property type="project" value="TreeGrafter"/>
</dbReference>
<evidence type="ECO:0000313" key="6">
    <source>
        <dbReference type="Proteomes" id="UP000054636"/>
    </source>
</evidence>
<dbReference type="Pfam" id="PF02230">
    <property type="entry name" value="Abhydrolase_2"/>
    <property type="match status" value="1"/>
</dbReference>
<dbReference type="Pfam" id="PF00326">
    <property type="entry name" value="Peptidase_S9"/>
    <property type="match status" value="1"/>
</dbReference>